<dbReference type="OrthoDB" id="5592079at2"/>
<protein>
    <recommendedName>
        <fullName evidence="3">Transglutaminase-like domain-containing protein</fullName>
    </recommendedName>
</protein>
<keyword evidence="2" id="KW-1185">Reference proteome</keyword>
<comment type="caution">
    <text evidence="1">The sequence shown here is derived from an EMBL/GenBank/DDBJ whole genome shotgun (WGS) entry which is preliminary data.</text>
</comment>
<evidence type="ECO:0000313" key="2">
    <source>
        <dbReference type="Proteomes" id="UP000070299"/>
    </source>
</evidence>
<evidence type="ECO:0008006" key="3">
    <source>
        <dbReference type="Google" id="ProtNLM"/>
    </source>
</evidence>
<accession>A0A135ZZN7</accession>
<dbReference type="EMBL" id="LSNE01000007">
    <property type="protein sequence ID" value="KXI28407.1"/>
    <property type="molecule type" value="Genomic_DNA"/>
</dbReference>
<reference evidence="2" key="1">
    <citation type="submission" date="2016-02" db="EMBL/GenBank/DDBJ databases">
        <authorList>
            <person name="Schultz-Johansen M."/>
            <person name="Glaring M.A."/>
            <person name="Bech P.K."/>
            <person name="Stougaard P."/>
        </authorList>
    </citation>
    <scope>NUCLEOTIDE SEQUENCE [LARGE SCALE GENOMIC DNA]</scope>
    <source>
        <strain evidence="2">S66</strain>
    </source>
</reference>
<proteinExistence type="predicted"/>
<gene>
    <name evidence="1" type="ORF">AX660_18400</name>
</gene>
<evidence type="ECO:0000313" key="1">
    <source>
        <dbReference type="EMBL" id="KXI28407.1"/>
    </source>
</evidence>
<dbReference type="Proteomes" id="UP000070299">
    <property type="component" value="Unassembled WGS sequence"/>
</dbReference>
<sequence>MVLTSFAHAEQLAYSKRKQTTGLHYSYQWQDSFKQTQNLEFTMPIKQQGQYSHKRFVNNLAQQYVYIELLKAARQIDPREARINIRRRTQNNIEIEVSSRSDQMLTKWRNAMNESQDDAFDNYLSDNYYSRFISYLGKEAIKPDHLRYINENKVPLLPVAQAIYDTLPLNTESRIYVNLLLSWVQSIPYNELEDRTTSNGAGYLPPLGVITNNQGDCDSKSVLMASLIRSLLPDVPMVMIYLPEHALLGISMPHRSDEPTYTFEGIDYLLMEPTGPAVMPIGTIGDKSRSDITSGLYSYEHIR</sequence>
<dbReference type="AlphaFoldDB" id="A0A135ZZN7"/>
<dbReference type="STRING" id="1799789.AX660_18400"/>
<organism evidence="1 2">
    <name type="scientific">Paraglaciecola hydrolytica</name>
    <dbReference type="NCBI Taxonomy" id="1799789"/>
    <lineage>
        <taxon>Bacteria</taxon>
        <taxon>Pseudomonadati</taxon>
        <taxon>Pseudomonadota</taxon>
        <taxon>Gammaproteobacteria</taxon>
        <taxon>Alteromonadales</taxon>
        <taxon>Alteromonadaceae</taxon>
        <taxon>Paraglaciecola</taxon>
    </lineage>
</organism>
<name>A0A135ZZN7_9ALTE</name>